<comment type="caution">
    <text evidence="3">The sequence shown here is derived from an EMBL/GenBank/DDBJ whole genome shotgun (WGS) entry which is preliminary data.</text>
</comment>
<dbReference type="SUPFAM" id="SSF49785">
    <property type="entry name" value="Galactose-binding domain-like"/>
    <property type="match status" value="1"/>
</dbReference>
<comment type="similarity">
    <text evidence="1">Belongs to the CIA30 family.</text>
</comment>
<proteinExistence type="inferred from homology"/>
<reference evidence="3 4" key="1">
    <citation type="submission" date="2021-07" db="EMBL/GenBank/DDBJ databases">
        <title>Alteriqipengyuania abyssalis NZ-12B nov, sp.nov isolated from deep sea sponge in pacific ocean.</title>
        <authorList>
            <person name="Tareen S."/>
            <person name="Wink J."/>
        </authorList>
    </citation>
    <scope>NUCLEOTIDE SEQUENCE [LARGE SCALE GENOMIC DNA]</scope>
    <source>
        <strain evidence="3 4">NZ-12B</strain>
    </source>
</reference>
<accession>A0ABS7PDR0</accession>
<dbReference type="EMBL" id="JAHWXP010000002">
    <property type="protein sequence ID" value="MBY8337200.1"/>
    <property type="molecule type" value="Genomic_DNA"/>
</dbReference>
<dbReference type="PANTHER" id="PTHR13194">
    <property type="entry name" value="COMPLEX I INTERMEDIATE-ASSOCIATED PROTEIN 30"/>
    <property type="match status" value="1"/>
</dbReference>
<dbReference type="InterPro" id="IPR013857">
    <property type="entry name" value="NADH-UbQ_OxRdtase-assoc_prot30"/>
</dbReference>
<gene>
    <name evidence="3" type="ORF">KYN89_09070</name>
</gene>
<feature type="domain" description="NADH:ubiquinone oxidoreductase intermediate-associated protein 30" evidence="2">
    <location>
        <begin position="21"/>
        <end position="174"/>
    </location>
</feature>
<evidence type="ECO:0000256" key="1">
    <source>
        <dbReference type="ARBA" id="ARBA00007884"/>
    </source>
</evidence>
<name>A0ABS7PDR0_9SPHN</name>
<dbReference type="InterPro" id="IPR008979">
    <property type="entry name" value="Galactose-bd-like_sf"/>
</dbReference>
<organism evidence="3 4">
    <name type="scientific">Alteriqipengyuania abyssalis</name>
    <dbReference type="NCBI Taxonomy" id="2860200"/>
    <lineage>
        <taxon>Bacteria</taxon>
        <taxon>Pseudomonadati</taxon>
        <taxon>Pseudomonadota</taxon>
        <taxon>Alphaproteobacteria</taxon>
        <taxon>Sphingomonadales</taxon>
        <taxon>Erythrobacteraceae</taxon>
        <taxon>Alteriqipengyuania</taxon>
    </lineage>
</organism>
<evidence type="ECO:0000313" key="3">
    <source>
        <dbReference type="EMBL" id="MBY8337200.1"/>
    </source>
</evidence>
<dbReference type="Pfam" id="PF08547">
    <property type="entry name" value="CIA30"/>
    <property type="match status" value="1"/>
</dbReference>
<protein>
    <submittedName>
        <fullName evidence="3">CIA30 family protein</fullName>
    </submittedName>
</protein>
<keyword evidence="4" id="KW-1185">Reference proteome</keyword>
<sequence length="182" mass="19716">MLYALAMSLSAIEPGTCRTLIDFSDPDEFARWEVVNDGVMGGRSKGHIEQVGGALSFTGTINPNGGGFTSLRRTLPESAMAGARWLRIVYSGDARTYEVTLRSDARERGRRIAYRATLTPEESEGQWSLALIDLANLDTSLFGQQVDAPAFATQEAHSVGLIIADGIDGDFAMRLQRIEACA</sequence>
<evidence type="ECO:0000313" key="4">
    <source>
        <dbReference type="Proteomes" id="UP000759298"/>
    </source>
</evidence>
<dbReference type="InterPro" id="IPR039131">
    <property type="entry name" value="NDUFAF1"/>
</dbReference>
<dbReference type="Proteomes" id="UP000759298">
    <property type="component" value="Unassembled WGS sequence"/>
</dbReference>
<dbReference type="PANTHER" id="PTHR13194:SF19">
    <property type="entry name" value="NAD(P)-BINDING ROSSMANN-FOLD SUPERFAMILY PROTEIN"/>
    <property type="match status" value="1"/>
</dbReference>
<evidence type="ECO:0000259" key="2">
    <source>
        <dbReference type="Pfam" id="PF08547"/>
    </source>
</evidence>